<evidence type="ECO:0000256" key="4">
    <source>
        <dbReference type="ARBA" id="ARBA00008125"/>
    </source>
</evidence>
<dbReference type="InterPro" id="IPR050941">
    <property type="entry name" value="CCN"/>
</dbReference>
<dbReference type="InterPro" id="IPR000867">
    <property type="entry name" value="IGFBP-like"/>
</dbReference>
<dbReference type="PROSITE" id="PS01225">
    <property type="entry name" value="CTCK_2"/>
    <property type="match status" value="1"/>
</dbReference>
<dbReference type="GO" id="GO:0002062">
    <property type="term" value="P:chondrocyte differentiation"/>
    <property type="evidence" value="ECO:0007669"/>
    <property type="project" value="TreeGrafter"/>
</dbReference>
<dbReference type="PROSITE" id="PS50184">
    <property type="entry name" value="VWFC_2"/>
    <property type="match status" value="1"/>
</dbReference>
<dbReference type="PANTHER" id="PTHR11348">
    <property type="entry name" value="CONNECTIVE TISSUE GROWTH FACTOR-RELATED"/>
    <property type="match status" value="1"/>
</dbReference>
<comment type="subcellular location">
    <subcellularLocation>
        <location evidence="2">Cell junction</location>
        <location evidence="2">Gap junction</location>
    </subcellularLocation>
    <subcellularLocation>
        <location evidence="1">Cytoplasm</location>
    </subcellularLocation>
    <subcellularLocation>
        <location evidence="3">Secreted</location>
    </subcellularLocation>
</comment>
<keyword evidence="10" id="KW-0339">Growth factor</keyword>
<evidence type="ECO:0000256" key="12">
    <source>
        <dbReference type="ARBA" id="ARBA00023180"/>
    </source>
</evidence>
<dbReference type="GeneTree" id="ENSGT00940000159963"/>
<reference evidence="19" key="2">
    <citation type="submission" date="2025-09" db="UniProtKB">
        <authorList>
            <consortium name="Ensembl"/>
        </authorList>
    </citation>
    <scope>IDENTIFICATION</scope>
</reference>
<comment type="similarity">
    <text evidence="4">Belongs to the CCN family.</text>
</comment>
<evidence type="ECO:0000256" key="9">
    <source>
        <dbReference type="ARBA" id="ARBA00022949"/>
    </source>
</evidence>
<evidence type="ECO:0000256" key="8">
    <source>
        <dbReference type="ARBA" id="ARBA00022868"/>
    </source>
</evidence>
<comment type="caution">
    <text evidence="15">Lacks conserved residue(s) required for the propagation of feature annotation.</text>
</comment>
<dbReference type="GO" id="GO:0007155">
    <property type="term" value="P:cell adhesion"/>
    <property type="evidence" value="ECO:0007669"/>
    <property type="project" value="TreeGrafter"/>
</dbReference>
<proteinExistence type="inferred from homology"/>
<feature type="domain" description="CTCK" evidence="16">
    <location>
        <begin position="255"/>
        <end position="339"/>
    </location>
</feature>
<dbReference type="PANTHER" id="PTHR11348:SF8">
    <property type="entry name" value="CCN FAMILY MEMBER 3"/>
    <property type="match status" value="1"/>
</dbReference>
<feature type="domain" description="IGFBP N-terminal" evidence="18">
    <location>
        <begin position="42"/>
        <end position="110"/>
    </location>
</feature>
<evidence type="ECO:0000256" key="1">
    <source>
        <dbReference type="ARBA" id="ARBA00004496"/>
    </source>
</evidence>
<dbReference type="GO" id="GO:0005737">
    <property type="term" value="C:cytoplasm"/>
    <property type="evidence" value="ECO:0007669"/>
    <property type="project" value="UniProtKB-SubCell"/>
</dbReference>
<dbReference type="InterPro" id="IPR000884">
    <property type="entry name" value="TSP1_rpt"/>
</dbReference>
<dbReference type="Proteomes" id="UP000261540">
    <property type="component" value="Unplaced"/>
</dbReference>
<dbReference type="SMART" id="SM00041">
    <property type="entry name" value="CT"/>
    <property type="match status" value="1"/>
</dbReference>
<dbReference type="PROSITE" id="PS51323">
    <property type="entry name" value="IGFBP_N_2"/>
    <property type="match status" value="1"/>
</dbReference>
<dbReference type="GO" id="GO:0008083">
    <property type="term" value="F:growth factor activity"/>
    <property type="evidence" value="ECO:0007669"/>
    <property type="project" value="UniProtKB-KW"/>
</dbReference>
<name>A0A3B3Q4J5_9TELE</name>
<dbReference type="GO" id="GO:0005921">
    <property type="term" value="C:gap junction"/>
    <property type="evidence" value="ECO:0007669"/>
    <property type="project" value="UniProtKB-SubCell"/>
</dbReference>
<keyword evidence="11" id="KW-1015">Disulfide bond</keyword>
<evidence type="ECO:0000256" key="5">
    <source>
        <dbReference type="ARBA" id="ARBA00022490"/>
    </source>
</evidence>
<evidence type="ECO:0000256" key="10">
    <source>
        <dbReference type="ARBA" id="ARBA00023030"/>
    </source>
</evidence>
<dbReference type="Pfam" id="PF00007">
    <property type="entry name" value="Cys_knot"/>
    <property type="match status" value="1"/>
</dbReference>
<evidence type="ECO:0000256" key="13">
    <source>
        <dbReference type="ARBA" id="ARBA00039944"/>
    </source>
</evidence>
<evidence type="ECO:0000259" key="17">
    <source>
        <dbReference type="PROSITE" id="PS50184"/>
    </source>
</evidence>
<dbReference type="PROSITE" id="PS50092">
    <property type="entry name" value="TSP1"/>
    <property type="match status" value="1"/>
</dbReference>
<dbReference type="SMART" id="SM00121">
    <property type="entry name" value="IB"/>
    <property type="match status" value="1"/>
</dbReference>
<dbReference type="GO" id="GO:0005178">
    <property type="term" value="F:integrin binding"/>
    <property type="evidence" value="ECO:0007669"/>
    <property type="project" value="TreeGrafter"/>
</dbReference>
<keyword evidence="7" id="KW-0732">Signal</keyword>
<evidence type="ECO:0000313" key="19">
    <source>
        <dbReference type="Ensembl" id="ENSPKIP00000001078.1"/>
    </source>
</evidence>
<dbReference type="Pfam" id="PF19035">
    <property type="entry name" value="TSP1_CCN"/>
    <property type="match status" value="1"/>
</dbReference>
<dbReference type="Ensembl" id="ENSPKIT00000024989.1">
    <property type="protein sequence ID" value="ENSPKIP00000001078.1"/>
    <property type="gene ID" value="ENSPKIG00000019464.1"/>
</dbReference>
<protein>
    <recommendedName>
        <fullName evidence="13">CCN family member 3</fullName>
    </recommendedName>
    <alternativeName>
        <fullName evidence="14">Cellular communication network factor 3</fullName>
    </alternativeName>
</protein>
<dbReference type="GO" id="GO:0045597">
    <property type="term" value="P:positive regulation of cell differentiation"/>
    <property type="evidence" value="ECO:0007669"/>
    <property type="project" value="TreeGrafter"/>
</dbReference>
<feature type="domain" description="VWFC" evidence="17">
    <location>
        <begin position="116"/>
        <end position="182"/>
    </location>
</feature>
<dbReference type="SMART" id="SM00209">
    <property type="entry name" value="TSP1"/>
    <property type="match status" value="1"/>
</dbReference>
<dbReference type="PIRSF" id="PIRSF036495">
    <property type="entry name" value="IGFBP_rP_CNN"/>
    <property type="match status" value="1"/>
</dbReference>
<dbReference type="GO" id="GO:0005615">
    <property type="term" value="C:extracellular space"/>
    <property type="evidence" value="ECO:0007669"/>
    <property type="project" value="TreeGrafter"/>
</dbReference>
<evidence type="ECO:0000313" key="20">
    <source>
        <dbReference type="Proteomes" id="UP000261540"/>
    </source>
</evidence>
<reference evidence="19" key="1">
    <citation type="submission" date="2025-08" db="UniProtKB">
        <authorList>
            <consortium name="Ensembl"/>
        </authorList>
    </citation>
    <scope>IDENTIFICATION</scope>
</reference>
<dbReference type="SMART" id="SM00214">
    <property type="entry name" value="VWC"/>
    <property type="match status" value="1"/>
</dbReference>
<dbReference type="STRING" id="1676925.ENSPKIP00000001078"/>
<dbReference type="PROSITE" id="PS01208">
    <property type="entry name" value="VWFC_1"/>
    <property type="match status" value="1"/>
</dbReference>
<evidence type="ECO:0000259" key="16">
    <source>
        <dbReference type="PROSITE" id="PS01225"/>
    </source>
</evidence>
<accession>A0A3B3Q4J5</accession>
<keyword evidence="8" id="KW-0303">Gap junction</keyword>
<evidence type="ECO:0000256" key="14">
    <source>
        <dbReference type="ARBA" id="ARBA00042352"/>
    </source>
</evidence>
<dbReference type="InterPro" id="IPR006208">
    <property type="entry name" value="Glyco_hormone_CN"/>
</dbReference>
<dbReference type="InterPro" id="IPR006207">
    <property type="entry name" value="Cys_knot_C"/>
</dbReference>
<evidence type="ECO:0000256" key="3">
    <source>
        <dbReference type="ARBA" id="ARBA00004613"/>
    </source>
</evidence>
<dbReference type="PROSITE" id="PS01185">
    <property type="entry name" value="CTCK_1"/>
    <property type="match status" value="1"/>
</dbReference>
<keyword evidence="20" id="KW-1185">Reference proteome</keyword>
<keyword evidence="12" id="KW-0325">Glycoprotein</keyword>
<dbReference type="InterPro" id="IPR012395">
    <property type="entry name" value="IGFBP_CNN"/>
</dbReference>
<keyword evidence="9" id="KW-0965">Cell junction</keyword>
<evidence type="ECO:0000256" key="7">
    <source>
        <dbReference type="ARBA" id="ARBA00022729"/>
    </source>
</evidence>
<evidence type="ECO:0000256" key="6">
    <source>
        <dbReference type="ARBA" id="ARBA00022525"/>
    </source>
</evidence>
<dbReference type="Pfam" id="PF00093">
    <property type="entry name" value="VWC"/>
    <property type="match status" value="1"/>
</dbReference>
<dbReference type="InterPro" id="IPR009030">
    <property type="entry name" value="Growth_fac_rcpt_cys_sf"/>
</dbReference>
<evidence type="ECO:0000256" key="2">
    <source>
        <dbReference type="ARBA" id="ARBA00004610"/>
    </source>
</evidence>
<dbReference type="GO" id="GO:0008201">
    <property type="term" value="F:heparin binding"/>
    <property type="evidence" value="ECO:0007669"/>
    <property type="project" value="TreeGrafter"/>
</dbReference>
<keyword evidence="6" id="KW-0964">Secreted</keyword>
<dbReference type="Pfam" id="PF00219">
    <property type="entry name" value="IGFBP"/>
    <property type="match status" value="1"/>
</dbReference>
<sequence>MSRPVAYVPEGSNSILHQITVFCRRKMDFQHNGRKLLPSQTWAQQCPSRCRCAAEPPACAPGVRLVLDDCACCLACARQRGEQCSESSPCDARRGLRCDYAANAGLCLFCTAREGKVCRLDDAVYRDGETFFPSCKYQCVCQDGNIGCVPRCDLDVMLPGPDCPSPRKVQVPGQCCEQWVCVPPHDSNGCFFVWNLAYRQEETLGFDPSLNCIEQTSVWSACSRTCGLGVSTRVTTRNRRCEMVKQSRLCLVRPCGPKEQPRMGHKPITGTPKPTHFNFKNCTSMQEYKPLYCGSCSDDRCCTPHSTRTVQVTFRCPGGRSLKKLVMFINTCVCHSYCPLEDAPYHLTTRGRHSDE</sequence>
<dbReference type="SUPFAM" id="SSF57603">
    <property type="entry name" value="FnI-like domain"/>
    <property type="match status" value="1"/>
</dbReference>
<keyword evidence="5" id="KW-0963">Cytoplasm</keyword>
<dbReference type="GO" id="GO:0031012">
    <property type="term" value="C:extracellular matrix"/>
    <property type="evidence" value="ECO:0007669"/>
    <property type="project" value="TreeGrafter"/>
</dbReference>
<organism evidence="19 20">
    <name type="scientific">Paramormyrops kingsleyae</name>
    <dbReference type="NCBI Taxonomy" id="1676925"/>
    <lineage>
        <taxon>Eukaryota</taxon>
        <taxon>Metazoa</taxon>
        <taxon>Chordata</taxon>
        <taxon>Craniata</taxon>
        <taxon>Vertebrata</taxon>
        <taxon>Euteleostomi</taxon>
        <taxon>Actinopterygii</taxon>
        <taxon>Neopterygii</taxon>
        <taxon>Teleostei</taxon>
        <taxon>Osteoglossocephala</taxon>
        <taxon>Osteoglossomorpha</taxon>
        <taxon>Osteoglossiformes</taxon>
        <taxon>Mormyridae</taxon>
        <taxon>Paramormyrops</taxon>
    </lineage>
</organism>
<evidence type="ECO:0000256" key="11">
    <source>
        <dbReference type="ARBA" id="ARBA00023157"/>
    </source>
</evidence>
<evidence type="ECO:0000259" key="18">
    <source>
        <dbReference type="PROSITE" id="PS51323"/>
    </source>
</evidence>
<evidence type="ECO:0000256" key="15">
    <source>
        <dbReference type="PROSITE-ProRule" id="PRU00039"/>
    </source>
</evidence>
<dbReference type="SUPFAM" id="SSF57184">
    <property type="entry name" value="Growth factor receptor domain"/>
    <property type="match status" value="1"/>
</dbReference>
<dbReference type="InterPro" id="IPR001007">
    <property type="entry name" value="VWF_dom"/>
</dbReference>
<dbReference type="AlphaFoldDB" id="A0A3B3Q4J5"/>
<dbReference type="InterPro" id="IPR043973">
    <property type="entry name" value="TSP1_CCN"/>
</dbReference>